<feature type="region of interest" description="Disordered" evidence="2">
    <location>
        <begin position="1"/>
        <end position="59"/>
    </location>
</feature>
<evidence type="ECO:0000313" key="4">
    <source>
        <dbReference type="Proteomes" id="UP001596364"/>
    </source>
</evidence>
<reference evidence="4" key="1">
    <citation type="journal article" date="2019" name="Int. J. Syst. Evol. Microbiol.">
        <title>The Global Catalogue of Microorganisms (GCM) 10K type strain sequencing project: providing services to taxonomists for standard genome sequencing and annotation.</title>
        <authorList>
            <consortium name="The Broad Institute Genomics Platform"/>
            <consortium name="The Broad Institute Genome Sequencing Center for Infectious Disease"/>
            <person name="Wu L."/>
            <person name="Ma J."/>
        </authorList>
    </citation>
    <scope>NUCLEOTIDE SEQUENCE [LARGE SCALE GENOMIC DNA]</scope>
    <source>
        <strain evidence="4">CGMCC 1.16031</strain>
    </source>
</reference>
<sequence length="321" mass="35594">MALPSALRKAEEEANALIQSGNQPPTAANDDNTGDPTQTLTPEPLKQQGTPAPADSDDWKAKYQVLQGKYNAEVPRMKDELDALRQKVEAGAKPDPETTRMLMDLKAANDELKNQLAEAQKQPAQLNQYLTDEYGEEFAQAVAEQAEQLAEQKTSALRKELDAIRNEIGSVQKTNKEASSNMLLTTIATKLKAHNIDFDQVDRDPMFREWLGEPDPFSGMPRGSLLHQAFNQGDVDRTVGFYTAYKAHERSRLGKPNSPFEQHVDPVGRNNPPDMGTDGDFWSTAQIDALYNAYSKGQISEAEFAKQEQSLFRALNAGNVQ</sequence>
<proteinExistence type="predicted"/>
<feature type="coiled-coil region" evidence="1">
    <location>
        <begin position="102"/>
        <end position="181"/>
    </location>
</feature>
<comment type="caution">
    <text evidence="3">The sequence shown here is derived from an EMBL/GenBank/DDBJ whole genome shotgun (WGS) entry which is preliminary data.</text>
</comment>
<feature type="compositionally biased region" description="Polar residues" evidence="2">
    <location>
        <begin position="17"/>
        <end position="41"/>
    </location>
</feature>
<keyword evidence="4" id="KW-1185">Reference proteome</keyword>
<accession>A0ABW1XQM6</accession>
<protein>
    <submittedName>
        <fullName evidence="3">Uncharacterized protein</fullName>
    </submittedName>
</protein>
<evidence type="ECO:0000256" key="1">
    <source>
        <dbReference type="SAM" id="Coils"/>
    </source>
</evidence>
<gene>
    <name evidence="3" type="ORF">ACFP85_12925</name>
</gene>
<keyword evidence="1" id="KW-0175">Coiled coil</keyword>
<evidence type="ECO:0000256" key="2">
    <source>
        <dbReference type="SAM" id="MobiDB-lite"/>
    </source>
</evidence>
<dbReference type="Proteomes" id="UP001596364">
    <property type="component" value="Unassembled WGS sequence"/>
</dbReference>
<organism evidence="3 4">
    <name type="scientific">Pseudobowmanella zhangzhouensis</name>
    <dbReference type="NCBI Taxonomy" id="1537679"/>
    <lineage>
        <taxon>Bacteria</taxon>
        <taxon>Pseudomonadati</taxon>
        <taxon>Pseudomonadota</taxon>
        <taxon>Gammaproteobacteria</taxon>
        <taxon>Alteromonadales</taxon>
        <taxon>Alteromonadaceae</taxon>
    </lineage>
</organism>
<dbReference type="RefSeq" id="WP_131258610.1">
    <property type="nucleotide sequence ID" value="NZ_JBHSUS010000001.1"/>
</dbReference>
<evidence type="ECO:0000313" key="3">
    <source>
        <dbReference type="EMBL" id="MFC6441050.1"/>
    </source>
</evidence>
<name>A0ABW1XQM6_9ALTE</name>
<dbReference type="EMBL" id="JBHSUS010000001">
    <property type="protein sequence ID" value="MFC6441050.1"/>
    <property type="molecule type" value="Genomic_DNA"/>
</dbReference>
<feature type="region of interest" description="Disordered" evidence="2">
    <location>
        <begin position="252"/>
        <end position="272"/>
    </location>
</feature>